<dbReference type="PROSITE" id="PS00455">
    <property type="entry name" value="AMP_BINDING"/>
    <property type="match status" value="1"/>
</dbReference>
<dbReference type="SUPFAM" id="SSF56801">
    <property type="entry name" value="Acetyl-CoA synthetase-like"/>
    <property type="match status" value="1"/>
</dbReference>
<dbReference type="InterPro" id="IPR000873">
    <property type="entry name" value="AMP-dep_synth/lig_dom"/>
</dbReference>
<dbReference type="Gene3D" id="3.40.50.12780">
    <property type="entry name" value="N-terminal domain of ligase-like"/>
    <property type="match status" value="1"/>
</dbReference>
<sequence>MKPPALGTLFDLLADRGSRTAVHLSRPFDLAPDGPTEYGIEQIADLVRRTAARLAASGVRAGDRVAVVKPNHWDTVLLACAASRLGAVPALLSPRLRGDALRDLLRRLDPALLVTSASTLTARPGTDLTAHAARTLVVGGVPYDGPAAGEILMPEDVDGHGVPPVVSRAIDDTVVIHHTSGTTGLPKLVEHSTRTIVHRLAHFECNRVPVLSSRRSDTVATADPFTHGRAVPWTISVLHLEPRAVVLLADHDPRTAEQTLLRTPPTTLEASPATFVTWRDLAARRSAALQDVRLYVSTFDAVHPPTVRGFLAASRHRQPRWLQGWGQTETGPLTFRMLTRKSLEHTGERHPTTRDLGRPVPGRTRLRVVDPQTLRPVGRGRPGLVLARTKARCVGYVGERDRWAAKADGRWWNTGDIGVLTRSGSLILTDREVDTVPGASCVELEDVIEDRLSEVVECTVLGVPGPELLPVLVTADGTLDPEAWSVAVRDLPAMAEPLVREWDEVPRTETGKVRRLELRRLVRPRAAEPLGTGRWT</sequence>
<dbReference type="PANTHER" id="PTHR43767">
    <property type="entry name" value="LONG-CHAIN-FATTY-ACID--COA LIGASE"/>
    <property type="match status" value="1"/>
</dbReference>
<comment type="caution">
    <text evidence="2">The sequence shown here is derived from an EMBL/GenBank/DDBJ whole genome shotgun (WGS) entry which is preliminary data.</text>
</comment>
<dbReference type="InterPro" id="IPR042099">
    <property type="entry name" value="ANL_N_sf"/>
</dbReference>
<evidence type="ECO:0000259" key="1">
    <source>
        <dbReference type="Pfam" id="PF00501"/>
    </source>
</evidence>
<gene>
    <name evidence="2" type="ORF">AB0E61_27190</name>
</gene>
<reference evidence="2 3" key="1">
    <citation type="submission" date="2024-06" db="EMBL/GenBank/DDBJ databases">
        <title>The Natural Products Discovery Center: Release of the First 8490 Sequenced Strains for Exploring Actinobacteria Biosynthetic Diversity.</title>
        <authorList>
            <person name="Kalkreuter E."/>
            <person name="Kautsar S.A."/>
            <person name="Yang D."/>
            <person name="Bader C.D."/>
            <person name="Teijaro C.N."/>
            <person name="Fluegel L."/>
            <person name="Davis C.M."/>
            <person name="Simpson J.R."/>
            <person name="Lauterbach L."/>
            <person name="Steele A.D."/>
            <person name="Gui C."/>
            <person name="Meng S."/>
            <person name="Li G."/>
            <person name="Viehrig K."/>
            <person name="Ye F."/>
            <person name="Su P."/>
            <person name="Kiefer A.F."/>
            <person name="Nichols A."/>
            <person name="Cepeda A.J."/>
            <person name="Yan W."/>
            <person name="Fan B."/>
            <person name="Jiang Y."/>
            <person name="Adhikari A."/>
            <person name="Zheng C.-J."/>
            <person name="Schuster L."/>
            <person name="Cowan T.M."/>
            <person name="Smanski M.J."/>
            <person name="Chevrette M.G."/>
            <person name="De Carvalho L.P.S."/>
            <person name="Shen B."/>
        </authorList>
    </citation>
    <scope>NUCLEOTIDE SEQUENCE [LARGE SCALE GENOMIC DNA]</scope>
    <source>
        <strain evidence="2 3">NPDC033039</strain>
    </source>
</reference>
<accession>A0ABV2Z6Y3</accession>
<name>A0ABV2Z6Y3_9ACTN</name>
<organism evidence="2 3">
    <name type="scientific">Streptomyces catenulae</name>
    <dbReference type="NCBI Taxonomy" id="66875"/>
    <lineage>
        <taxon>Bacteria</taxon>
        <taxon>Bacillati</taxon>
        <taxon>Actinomycetota</taxon>
        <taxon>Actinomycetes</taxon>
        <taxon>Kitasatosporales</taxon>
        <taxon>Streptomycetaceae</taxon>
        <taxon>Streptomyces</taxon>
    </lineage>
</organism>
<evidence type="ECO:0000313" key="2">
    <source>
        <dbReference type="EMBL" id="MEU3713769.1"/>
    </source>
</evidence>
<evidence type="ECO:0000313" key="3">
    <source>
        <dbReference type="Proteomes" id="UP001550853"/>
    </source>
</evidence>
<protein>
    <submittedName>
        <fullName evidence="2">Class I adenylate-forming enzyme family protein</fullName>
    </submittedName>
</protein>
<dbReference type="PANTHER" id="PTHR43767:SF1">
    <property type="entry name" value="NONRIBOSOMAL PEPTIDE SYNTHASE PES1 (EUROFUNG)-RELATED"/>
    <property type="match status" value="1"/>
</dbReference>
<dbReference type="Proteomes" id="UP001550853">
    <property type="component" value="Unassembled WGS sequence"/>
</dbReference>
<feature type="domain" description="AMP-dependent synthetase/ligase" evidence="1">
    <location>
        <begin position="36"/>
        <end position="396"/>
    </location>
</feature>
<keyword evidence="3" id="KW-1185">Reference proteome</keyword>
<dbReference type="InterPro" id="IPR050237">
    <property type="entry name" value="ATP-dep_AMP-bd_enzyme"/>
</dbReference>
<proteinExistence type="predicted"/>
<dbReference type="InterPro" id="IPR020845">
    <property type="entry name" value="AMP-binding_CS"/>
</dbReference>
<dbReference type="Pfam" id="PF00501">
    <property type="entry name" value="AMP-binding"/>
    <property type="match status" value="1"/>
</dbReference>
<dbReference type="RefSeq" id="WP_359042072.1">
    <property type="nucleotide sequence ID" value="NZ_JBEZVI010000030.1"/>
</dbReference>
<dbReference type="EMBL" id="JBEZVI010000030">
    <property type="protein sequence ID" value="MEU3713769.1"/>
    <property type="molecule type" value="Genomic_DNA"/>
</dbReference>